<dbReference type="PROSITE" id="PS51471">
    <property type="entry name" value="FE2OG_OXY"/>
    <property type="match status" value="1"/>
</dbReference>
<dbReference type="PANTHER" id="PTHR47990">
    <property type="entry name" value="2-OXOGLUTARATE (2OG) AND FE(II)-DEPENDENT OXYGENASE SUPERFAMILY PROTEIN-RELATED"/>
    <property type="match status" value="1"/>
</dbReference>
<reference evidence="5" key="2">
    <citation type="journal article" date="2013" name="PLoS Genet.">
        <title>Comparative genome structure, secondary metabolite, and effector coding capacity across Cochliobolus pathogens.</title>
        <authorList>
            <person name="Condon B.J."/>
            <person name="Leng Y."/>
            <person name="Wu D."/>
            <person name="Bushley K.E."/>
            <person name="Ohm R.A."/>
            <person name="Otillar R."/>
            <person name="Martin J."/>
            <person name="Schackwitz W."/>
            <person name="Grimwood J."/>
            <person name="MohdZainudin N."/>
            <person name="Xue C."/>
            <person name="Wang R."/>
            <person name="Manning V.A."/>
            <person name="Dhillon B."/>
            <person name="Tu Z.J."/>
            <person name="Steffenson B.J."/>
            <person name="Salamov A."/>
            <person name="Sun H."/>
            <person name="Lowry S."/>
            <person name="LaButti K."/>
            <person name="Han J."/>
            <person name="Copeland A."/>
            <person name="Lindquist E."/>
            <person name="Barry K."/>
            <person name="Schmutz J."/>
            <person name="Baker S.E."/>
            <person name="Ciuffetti L.M."/>
            <person name="Grigoriev I.V."/>
            <person name="Zhong S."/>
            <person name="Turgeon B.G."/>
        </authorList>
    </citation>
    <scope>NUCLEOTIDE SEQUENCE [LARGE SCALE GENOMIC DNA]</scope>
    <source>
        <strain evidence="5">C5 / ATCC 48332 / race O</strain>
    </source>
</reference>
<dbReference type="eggNOG" id="KOG0143">
    <property type="taxonomic scope" value="Eukaryota"/>
</dbReference>
<keyword evidence="2" id="KW-0479">Metal-binding</keyword>
<name>M2U7N1_COCH5</name>
<dbReference type="InterPro" id="IPR050231">
    <property type="entry name" value="Iron_ascorbate_oxido_reductase"/>
</dbReference>
<dbReference type="Pfam" id="PF03171">
    <property type="entry name" value="2OG-FeII_Oxy"/>
    <property type="match status" value="1"/>
</dbReference>
<sequence>MPFLDIEGIPKGAAVAQLKTIKFSELLDRSESEMENLISACEHYGFFYLDLTSNEAGNMMQDLKDLRILMKDWFKQPVSTKMKTPTISNAHGYKPIGVQSGISENTKDGWEALKIGHCELKGRWGLPPVVTSHQRIFDDFSAASHYILKNLLDCISSGLGLKDEESLHNYHRDDEPSKSTLYFLHYPAATISQAGVGQNMHTDIGSLTLLFAPQWGLQALSPDSGDWEWVEPKPGHAIINVGDTLRFLSGRRLRSALHRAVQIEGVDRSSISYFLRASDRTEFRDSDDVKTDAKKWYLRKYETYKQSHEVQRTETVLTGGMMDELVVAP</sequence>
<evidence type="ECO:0000256" key="1">
    <source>
        <dbReference type="ARBA" id="ARBA00008056"/>
    </source>
</evidence>
<dbReference type="AlphaFoldDB" id="M2U7N1"/>
<proteinExistence type="inferred from homology"/>
<dbReference type="Pfam" id="PF14226">
    <property type="entry name" value="DIOX_N"/>
    <property type="match status" value="1"/>
</dbReference>
<dbReference type="OrthoDB" id="288590at2759"/>
<comment type="similarity">
    <text evidence="1 2">Belongs to the iron/ascorbate-dependent oxidoreductase family.</text>
</comment>
<evidence type="ECO:0000313" key="4">
    <source>
        <dbReference type="EMBL" id="EMD94524.1"/>
    </source>
</evidence>
<organism evidence="4 5">
    <name type="scientific">Cochliobolus heterostrophus (strain C5 / ATCC 48332 / race O)</name>
    <name type="common">Southern corn leaf blight fungus</name>
    <name type="synonym">Bipolaris maydis</name>
    <dbReference type="NCBI Taxonomy" id="701091"/>
    <lineage>
        <taxon>Eukaryota</taxon>
        <taxon>Fungi</taxon>
        <taxon>Dikarya</taxon>
        <taxon>Ascomycota</taxon>
        <taxon>Pezizomycotina</taxon>
        <taxon>Dothideomycetes</taxon>
        <taxon>Pleosporomycetidae</taxon>
        <taxon>Pleosporales</taxon>
        <taxon>Pleosporineae</taxon>
        <taxon>Pleosporaceae</taxon>
        <taxon>Bipolaris</taxon>
    </lineage>
</organism>
<dbReference type="SUPFAM" id="SSF51197">
    <property type="entry name" value="Clavaminate synthase-like"/>
    <property type="match status" value="1"/>
</dbReference>
<dbReference type="InterPro" id="IPR005123">
    <property type="entry name" value="Oxoglu/Fe-dep_dioxygenase_dom"/>
</dbReference>
<gene>
    <name evidence="4" type="ORF">COCHEDRAFT_1093897</name>
</gene>
<dbReference type="GO" id="GO:0016491">
    <property type="term" value="F:oxidoreductase activity"/>
    <property type="evidence" value="ECO:0007669"/>
    <property type="project" value="UniProtKB-KW"/>
</dbReference>
<dbReference type="Gene3D" id="2.60.120.330">
    <property type="entry name" value="B-lactam Antibiotic, Isopenicillin N Synthase, Chain"/>
    <property type="match status" value="1"/>
</dbReference>
<feature type="domain" description="Fe2OG dioxygenase" evidence="3">
    <location>
        <begin position="176"/>
        <end position="277"/>
    </location>
</feature>
<accession>M2U7N1</accession>
<dbReference type="InterPro" id="IPR026992">
    <property type="entry name" value="DIOX_N"/>
</dbReference>
<evidence type="ECO:0000259" key="3">
    <source>
        <dbReference type="PROSITE" id="PS51471"/>
    </source>
</evidence>
<protein>
    <recommendedName>
        <fullName evidence="3">Fe2OG dioxygenase domain-containing protein</fullName>
    </recommendedName>
</protein>
<dbReference type="STRING" id="701091.M2U7N1"/>
<dbReference type="GO" id="GO:0044283">
    <property type="term" value="P:small molecule biosynthetic process"/>
    <property type="evidence" value="ECO:0007669"/>
    <property type="project" value="UniProtKB-ARBA"/>
</dbReference>
<keyword evidence="5" id="KW-1185">Reference proteome</keyword>
<dbReference type="Proteomes" id="UP000016936">
    <property type="component" value="Unassembled WGS sequence"/>
</dbReference>
<evidence type="ECO:0000313" key="5">
    <source>
        <dbReference type="Proteomes" id="UP000016936"/>
    </source>
</evidence>
<evidence type="ECO:0000256" key="2">
    <source>
        <dbReference type="RuleBase" id="RU003682"/>
    </source>
</evidence>
<dbReference type="OMA" id="SSAKQWY"/>
<dbReference type="InterPro" id="IPR027443">
    <property type="entry name" value="IPNS-like_sf"/>
</dbReference>
<dbReference type="InterPro" id="IPR044861">
    <property type="entry name" value="IPNS-like_FE2OG_OXY"/>
</dbReference>
<dbReference type="HOGENOM" id="CLU_010119_4_0_1"/>
<dbReference type="EMBL" id="KB445572">
    <property type="protein sequence ID" value="EMD94524.1"/>
    <property type="molecule type" value="Genomic_DNA"/>
</dbReference>
<keyword evidence="2" id="KW-0560">Oxidoreductase</keyword>
<keyword evidence="2" id="KW-0408">Iron</keyword>
<dbReference type="GO" id="GO:0046872">
    <property type="term" value="F:metal ion binding"/>
    <property type="evidence" value="ECO:0007669"/>
    <property type="project" value="UniProtKB-KW"/>
</dbReference>
<reference evidence="4 5" key="1">
    <citation type="journal article" date="2012" name="PLoS Pathog.">
        <title>Diverse lifestyles and strategies of plant pathogenesis encoded in the genomes of eighteen Dothideomycetes fungi.</title>
        <authorList>
            <person name="Ohm R.A."/>
            <person name="Feau N."/>
            <person name="Henrissat B."/>
            <person name="Schoch C.L."/>
            <person name="Horwitz B.A."/>
            <person name="Barry K.W."/>
            <person name="Condon B.J."/>
            <person name="Copeland A.C."/>
            <person name="Dhillon B."/>
            <person name="Glaser F."/>
            <person name="Hesse C.N."/>
            <person name="Kosti I."/>
            <person name="LaButti K."/>
            <person name="Lindquist E.A."/>
            <person name="Lucas S."/>
            <person name="Salamov A.A."/>
            <person name="Bradshaw R.E."/>
            <person name="Ciuffetti L."/>
            <person name="Hamelin R.C."/>
            <person name="Kema G.H.J."/>
            <person name="Lawrence C."/>
            <person name="Scott J.A."/>
            <person name="Spatafora J.W."/>
            <person name="Turgeon B.G."/>
            <person name="de Wit P.J.G.M."/>
            <person name="Zhong S."/>
            <person name="Goodwin S.B."/>
            <person name="Grigoriev I.V."/>
        </authorList>
    </citation>
    <scope>NUCLEOTIDE SEQUENCE [LARGE SCALE GENOMIC DNA]</scope>
    <source>
        <strain evidence="5">C5 / ATCC 48332 / race O</strain>
    </source>
</reference>